<keyword evidence="1" id="KW-1185">Reference proteome</keyword>
<sequence length="527" mass="63191">MFECINCKKKNVFVTAKVVQNSEGENYVILSNAKHVCEMVKYKPQEKNDTILAPNFKLMEKTSNGIPKLFIFDSADKSLCHIFSKCTGEKNRYQCLGCSERFEKTKEICKIYLCKDENGEYFVQMKNKEKHQCQPRKYEPEKYEATKCEKFFYYRNKKYPNSINVAIIDSTFCYPFLYRKDKNSFRCLNCSKLKKYYDITFPKMDENGKEYFMHDRKKHICKPIKITSIQTTPKFILLERKDIVFKEKENAKQTEEEKILKLPNFEFRQSKNKIPEGKLVIFDTNDKSMCYEYFFETGNKCFVCRNCQRKKHRVTAKVHWNNETNEKYLELSKNEHICEPIKDEFADKIIHTSDFIVTERDDEKKPKKIIVFTSSTKEFYYELNYNPSKNLFRCILCSRRNKVVSAKLYKKENGEEYLLKLQNEHVCAPKKYEKEKLQPKIIPKSMFELYQNKNSESNKKLIVFTSEKKNFIYEYYWQNSSFCCLQCSKQKKYIRAKVRGENEKFVELSNFEHICKPIKFVPEKYKK</sequence>
<accession>A0A914QB24</accession>
<evidence type="ECO:0000313" key="2">
    <source>
        <dbReference type="WBParaSite" id="PDA_v2.g26427.t1"/>
    </source>
</evidence>
<protein>
    <submittedName>
        <fullName evidence="2">Uncharacterized protein</fullName>
    </submittedName>
</protein>
<evidence type="ECO:0000313" key="1">
    <source>
        <dbReference type="Proteomes" id="UP000887578"/>
    </source>
</evidence>
<dbReference type="WBParaSite" id="PDA_v2.g26427.t1">
    <property type="protein sequence ID" value="PDA_v2.g26427.t1"/>
    <property type="gene ID" value="PDA_v2.g26427"/>
</dbReference>
<name>A0A914QB24_9BILA</name>
<organism evidence="1 2">
    <name type="scientific">Panagrolaimus davidi</name>
    <dbReference type="NCBI Taxonomy" id="227884"/>
    <lineage>
        <taxon>Eukaryota</taxon>
        <taxon>Metazoa</taxon>
        <taxon>Ecdysozoa</taxon>
        <taxon>Nematoda</taxon>
        <taxon>Chromadorea</taxon>
        <taxon>Rhabditida</taxon>
        <taxon>Tylenchina</taxon>
        <taxon>Panagrolaimomorpha</taxon>
        <taxon>Panagrolaimoidea</taxon>
        <taxon>Panagrolaimidae</taxon>
        <taxon>Panagrolaimus</taxon>
    </lineage>
</organism>
<dbReference type="Proteomes" id="UP000887578">
    <property type="component" value="Unplaced"/>
</dbReference>
<proteinExistence type="predicted"/>
<dbReference type="AlphaFoldDB" id="A0A914QB24"/>
<reference evidence="2" key="1">
    <citation type="submission" date="2022-11" db="UniProtKB">
        <authorList>
            <consortium name="WormBaseParasite"/>
        </authorList>
    </citation>
    <scope>IDENTIFICATION</scope>
</reference>